<reference evidence="6" key="1">
    <citation type="submission" date="2020-07" db="EMBL/GenBank/DDBJ databases">
        <title>Multicomponent nature underlies the extraordinary mechanical properties of spider dragline silk.</title>
        <authorList>
            <person name="Kono N."/>
            <person name="Nakamura H."/>
            <person name="Mori M."/>
            <person name="Yoshida Y."/>
            <person name="Ohtoshi R."/>
            <person name="Malay A.D."/>
            <person name="Moran D.A.P."/>
            <person name="Tomita M."/>
            <person name="Numata K."/>
            <person name="Arakawa K."/>
        </authorList>
    </citation>
    <scope>NUCLEOTIDE SEQUENCE</scope>
</reference>
<keyword evidence="7" id="KW-1185">Reference proteome</keyword>
<evidence type="ECO:0000256" key="3">
    <source>
        <dbReference type="ARBA" id="ARBA00022946"/>
    </source>
</evidence>
<dbReference type="Proteomes" id="UP000887116">
    <property type="component" value="Unassembled WGS sequence"/>
</dbReference>
<proteinExistence type="inferred from homology"/>
<protein>
    <submittedName>
        <fullName evidence="6">ATP synthase mitochondrial F1 complex assembly factor 1</fullName>
    </submittedName>
</protein>
<evidence type="ECO:0000256" key="2">
    <source>
        <dbReference type="ARBA" id="ARBA00009116"/>
    </source>
</evidence>
<dbReference type="PANTHER" id="PTHR13126:SF0">
    <property type="entry name" value="ATP SYNTHASE MITOCHONDRIAL F1 COMPLEX ASSEMBLY FACTOR 1"/>
    <property type="match status" value="1"/>
</dbReference>
<name>A0A8X6KYF2_TRICU</name>
<dbReference type="AlphaFoldDB" id="A0A8X6KYF2"/>
<comment type="similarity">
    <text evidence="2">Belongs to the ATP11 family.</text>
</comment>
<organism evidence="6 7">
    <name type="scientific">Trichonephila clavata</name>
    <name type="common">Joro spider</name>
    <name type="synonym">Nephila clavata</name>
    <dbReference type="NCBI Taxonomy" id="2740835"/>
    <lineage>
        <taxon>Eukaryota</taxon>
        <taxon>Metazoa</taxon>
        <taxon>Ecdysozoa</taxon>
        <taxon>Arthropoda</taxon>
        <taxon>Chelicerata</taxon>
        <taxon>Arachnida</taxon>
        <taxon>Araneae</taxon>
        <taxon>Araneomorphae</taxon>
        <taxon>Entelegynae</taxon>
        <taxon>Araneoidea</taxon>
        <taxon>Nephilidae</taxon>
        <taxon>Trichonephila</taxon>
    </lineage>
</organism>
<evidence type="ECO:0000313" key="6">
    <source>
        <dbReference type="EMBL" id="GFQ88851.1"/>
    </source>
</evidence>
<feature type="compositionally biased region" description="Basic and acidic residues" evidence="5">
    <location>
        <begin position="76"/>
        <end position="92"/>
    </location>
</feature>
<dbReference type="InterPro" id="IPR010591">
    <property type="entry name" value="ATP11"/>
</dbReference>
<keyword evidence="3" id="KW-0809">Transit peptide</keyword>
<comment type="subcellular location">
    <subcellularLocation>
        <location evidence="1">Mitochondrion</location>
    </subcellularLocation>
</comment>
<accession>A0A8X6KYF2</accession>
<dbReference type="Pfam" id="PF06644">
    <property type="entry name" value="ATP11"/>
    <property type="match status" value="1"/>
</dbReference>
<sequence>MNWISSLRSLFFNPQPKPYNILRSFSRTLDSYQEISENPYFEKYKDKIADVQKKSPEDIKAALEKNLESIQSHPYYKNEKKASSKEQMDKRGAKFSQMKSQTDLNKIMKLEAIKEKTSEEIECIWKKYHEVKQGVYAVLPTKAFEKMSSNLQEYPIFLFPLPRSHGYEFIMCQFQDQNCYFTSLLNYQAYKENAPICLTVSYFTELQEDKGIVLMRGEYDDALLKPHEAQCLTNQLQLYYGGNDNEKLLLVEKFNKQPQAFKHMDLISNFEYGLGK</sequence>
<dbReference type="PANTHER" id="PTHR13126">
    <property type="entry name" value="CHAPERONE ATP11"/>
    <property type="match status" value="1"/>
</dbReference>
<keyword evidence="4" id="KW-0496">Mitochondrion</keyword>
<feature type="region of interest" description="Disordered" evidence="5">
    <location>
        <begin position="76"/>
        <end position="95"/>
    </location>
</feature>
<comment type="caution">
    <text evidence="6">The sequence shown here is derived from an EMBL/GenBank/DDBJ whole genome shotgun (WGS) entry which is preliminary data.</text>
</comment>
<evidence type="ECO:0000256" key="4">
    <source>
        <dbReference type="ARBA" id="ARBA00023128"/>
    </source>
</evidence>
<dbReference type="GO" id="GO:0033615">
    <property type="term" value="P:mitochondrial proton-transporting ATP synthase complex assembly"/>
    <property type="evidence" value="ECO:0007669"/>
    <property type="project" value="TreeGrafter"/>
</dbReference>
<gene>
    <name evidence="6" type="primary">atpaf1</name>
    <name evidence="6" type="ORF">TNCT_251851</name>
</gene>
<evidence type="ECO:0000256" key="5">
    <source>
        <dbReference type="SAM" id="MobiDB-lite"/>
    </source>
</evidence>
<dbReference type="EMBL" id="BMAO01033345">
    <property type="protein sequence ID" value="GFQ88851.1"/>
    <property type="molecule type" value="Genomic_DNA"/>
</dbReference>
<dbReference type="OrthoDB" id="16535at2759"/>
<dbReference type="GO" id="GO:0005739">
    <property type="term" value="C:mitochondrion"/>
    <property type="evidence" value="ECO:0007669"/>
    <property type="project" value="UniProtKB-SubCell"/>
</dbReference>
<evidence type="ECO:0000313" key="7">
    <source>
        <dbReference type="Proteomes" id="UP000887116"/>
    </source>
</evidence>
<evidence type="ECO:0000256" key="1">
    <source>
        <dbReference type="ARBA" id="ARBA00004173"/>
    </source>
</evidence>